<evidence type="ECO:0000256" key="9">
    <source>
        <dbReference type="ARBA" id="ARBA00031984"/>
    </source>
</evidence>
<protein>
    <recommendedName>
        <fullName evidence="3">Activated RNA polymerase II transcriptional coactivator p15</fullName>
    </recommendedName>
    <alternativeName>
        <fullName evidence="9">SUB1 homolog</fullName>
    </alternativeName>
</protein>
<comment type="function">
    <text evidence="8">General coactivator that functions cooperatively with TAFs and mediates functional interactions between upstream activators and the general transcriptional machinery. May be involved in stabilizing the multiprotein transcription complex. Binds single-stranded DNA. Also binds, in vitro, non-specifically to double-stranded DNA (ds DNA).</text>
</comment>
<comment type="caution">
    <text evidence="11">The sequence shown here is derived from an EMBL/GenBank/DDBJ whole genome shotgun (WGS) entry which is preliminary data.</text>
</comment>
<dbReference type="Proteomes" id="UP000736164">
    <property type="component" value="Unassembled WGS sequence"/>
</dbReference>
<evidence type="ECO:0000256" key="5">
    <source>
        <dbReference type="ARBA" id="ARBA00023125"/>
    </source>
</evidence>
<evidence type="ECO:0000313" key="12">
    <source>
        <dbReference type="Proteomes" id="UP000736164"/>
    </source>
</evidence>
<dbReference type="InterPro" id="IPR045125">
    <property type="entry name" value="Sub1/Tcp4-like"/>
</dbReference>
<comment type="subcellular location">
    <subcellularLocation>
        <location evidence="1">Nucleus</location>
    </subcellularLocation>
</comment>
<evidence type="ECO:0000256" key="7">
    <source>
        <dbReference type="ARBA" id="ARBA00023242"/>
    </source>
</evidence>
<dbReference type="GO" id="GO:0003713">
    <property type="term" value="F:transcription coactivator activity"/>
    <property type="evidence" value="ECO:0007669"/>
    <property type="project" value="InterPro"/>
</dbReference>
<dbReference type="InterPro" id="IPR003173">
    <property type="entry name" value="PC4_C"/>
</dbReference>
<evidence type="ECO:0000256" key="4">
    <source>
        <dbReference type="ARBA" id="ARBA00023015"/>
    </source>
</evidence>
<keyword evidence="5" id="KW-0238">DNA-binding</keyword>
<dbReference type="GO" id="GO:0005634">
    <property type="term" value="C:nucleus"/>
    <property type="evidence" value="ECO:0007669"/>
    <property type="project" value="UniProtKB-SubCell"/>
</dbReference>
<evidence type="ECO:0000256" key="3">
    <source>
        <dbReference type="ARBA" id="ARBA00013386"/>
    </source>
</evidence>
<dbReference type="InterPro" id="IPR009044">
    <property type="entry name" value="ssDNA-bd_transcriptional_reg"/>
</dbReference>
<evidence type="ECO:0000256" key="1">
    <source>
        <dbReference type="ARBA" id="ARBA00004123"/>
    </source>
</evidence>
<name>A0A8J7NN21_ATRSP</name>
<keyword evidence="12" id="KW-1185">Reference proteome</keyword>
<gene>
    <name evidence="11" type="primary">Sub1</name>
    <name evidence="11" type="ORF">GTO95_0006411</name>
</gene>
<evidence type="ECO:0000256" key="6">
    <source>
        <dbReference type="ARBA" id="ARBA00023163"/>
    </source>
</evidence>
<reference evidence="11" key="1">
    <citation type="journal article" date="2021" name="Cell">
        <title>Tracing the genetic footprints of vertebrate landing in non-teleost ray-finned fishes.</title>
        <authorList>
            <person name="Bi X."/>
            <person name="Wang K."/>
            <person name="Yang L."/>
            <person name="Pan H."/>
            <person name="Jiang H."/>
            <person name="Wei Q."/>
            <person name="Fang M."/>
            <person name="Yu H."/>
            <person name="Zhu C."/>
            <person name="Cai Y."/>
            <person name="He Y."/>
            <person name="Gan X."/>
            <person name="Zeng H."/>
            <person name="Yu D."/>
            <person name="Zhu Y."/>
            <person name="Jiang H."/>
            <person name="Qiu Q."/>
            <person name="Yang H."/>
            <person name="Zhang Y.E."/>
            <person name="Wang W."/>
            <person name="Zhu M."/>
            <person name="He S."/>
            <person name="Zhang G."/>
        </authorList>
    </citation>
    <scope>NUCLEOTIDE SEQUENCE</scope>
    <source>
        <strain evidence="11">Allg_001</strain>
    </source>
</reference>
<accession>A0A8J7NN21</accession>
<feature type="domain" description="Transcriptional coactivator p15 (PC4) C-terminal" evidence="10">
    <location>
        <begin position="4"/>
        <end position="42"/>
    </location>
</feature>
<keyword evidence="4" id="KW-0805">Transcription regulation</keyword>
<dbReference type="SUPFAM" id="SSF54447">
    <property type="entry name" value="ssDNA-binding transcriptional regulator domain"/>
    <property type="match status" value="1"/>
</dbReference>
<dbReference type="Pfam" id="PF02229">
    <property type="entry name" value="PC4"/>
    <property type="match status" value="1"/>
</dbReference>
<feature type="non-terminal residue" evidence="11">
    <location>
        <position position="50"/>
    </location>
</feature>
<dbReference type="EMBL" id="JAAWVO010030115">
    <property type="protein sequence ID" value="MBN3316487.1"/>
    <property type="molecule type" value="Genomic_DNA"/>
</dbReference>
<organism evidence="11 12">
    <name type="scientific">Atractosteus spatula</name>
    <name type="common">Alligator gar</name>
    <name type="synonym">Lepisosteus spatula</name>
    <dbReference type="NCBI Taxonomy" id="7917"/>
    <lineage>
        <taxon>Eukaryota</taxon>
        <taxon>Metazoa</taxon>
        <taxon>Chordata</taxon>
        <taxon>Craniata</taxon>
        <taxon>Vertebrata</taxon>
        <taxon>Euteleostomi</taxon>
        <taxon>Actinopterygii</taxon>
        <taxon>Neopterygii</taxon>
        <taxon>Holostei</taxon>
        <taxon>Semionotiformes</taxon>
        <taxon>Lepisosteidae</taxon>
        <taxon>Atractosteus</taxon>
    </lineage>
</organism>
<dbReference type="GO" id="GO:0003677">
    <property type="term" value="F:DNA binding"/>
    <property type="evidence" value="ECO:0007669"/>
    <property type="project" value="UniProtKB-KW"/>
</dbReference>
<sequence>FVTQRKRYVTVRDFKSKVLIDIRECWTDQEGEIRPGKKGIALYHCCMIHK</sequence>
<evidence type="ECO:0000259" key="10">
    <source>
        <dbReference type="Pfam" id="PF02229"/>
    </source>
</evidence>
<evidence type="ECO:0000256" key="8">
    <source>
        <dbReference type="ARBA" id="ARBA00024848"/>
    </source>
</evidence>
<dbReference type="AlphaFoldDB" id="A0A8J7NN21"/>
<keyword evidence="6" id="KW-0804">Transcription</keyword>
<comment type="similarity">
    <text evidence="2">Belongs to the transcriptional coactivator PC4 family.</text>
</comment>
<evidence type="ECO:0000313" key="11">
    <source>
        <dbReference type="EMBL" id="MBN3316487.1"/>
    </source>
</evidence>
<keyword evidence="7" id="KW-0539">Nucleus</keyword>
<dbReference type="PANTHER" id="PTHR13215">
    <property type="entry name" value="RNA POLYMERASE II TRANSCRIPTIONAL COACTIVATOR"/>
    <property type="match status" value="1"/>
</dbReference>
<feature type="non-terminal residue" evidence="11">
    <location>
        <position position="1"/>
    </location>
</feature>
<dbReference type="Gene3D" id="2.30.31.10">
    <property type="entry name" value="Transcriptional Coactivator Pc4, Chain A"/>
    <property type="match status" value="1"/>
</dbReference>
<dbReference type="GO" id="GO:0060261">
    <property type="term" value="P:positive regulation of transcription initiation by RNA polymerase II"/>
    <property type="evidence" value="ECO:0007669"/>
    <property type="project" value="InterPro"/>
</dbReference>
<evidence type="ECO:0000256" key="2">
    <source>
        <dbReference type="ARBA" id="ARBA00009001"/>
    </source>
</evidence>
<proteinExistence type="inferred from homology"/>